<protein>
    <submittedName>
        <fullName evidence="2">Ras-GEF domain-containing protein</fullName>
    </submittedName>
</protein>
<accession>A0A5K3FD20</accession>
<proteinExistence type="predicted"/>
<dbReference type="WBParaSite" id="MCU_006883-RB">
    <property type="protein sequence ID" value="MCU_006883-RB"/>
    <property type="gene ID" value="MCU_006883"/>
</dbReference>
<dbReference type="GO" id="GO:0020037">
    <property type="term" value="F:heme binding"/>
    <property type="evidence" value="ECO:0007669"/>
    <property type="project" value="InterPro"/>
</dbReference>
<dbReference type="GO" id="GO:0004497">
    <property type="term" value="F:monooxygenase activity"/>
    <property type="evidence" value="ECO:0007669"/>
    <property type="project" value="InterPro"/>
</dbReference>
<keyword evidence="1" id="KW-1133">Transmembrane helix</keyword>
<dbReference type="AlphaFoldDB" id="A0A5K3FD20"/>
<dbReference type="SUPFAM" id="SSF48264">
    <property type="entry name" value="Cytochrome P450"/>
    <property type="match status" value="1"/>
</dbReference>
<keyword evidence="1" id="KW-0812">Transmembrane</keyword>
<reference evidence="2" key="1">
    <citation type="submission" date="2019-11" db="UniProtKB">
        <authorList>
            <consortium name="WormBaseParasite"/>
        </authorList>
    </citation>
    <scope>IDENTIFICATION</scope>
</reference>
<name>A0A5K3FD20_MESCO</name>
<evidence type="ECO:0000256" key="1">
    <source>
        <dbReference type="SAM" id="Phobius"/>
    </source>
</evidence>
<evidence type="ECO:0000313" key="2">
    <source>
        <dbReference type="WBParaSite" id="MCU_006883-RB"/>
    </source>
</evidence>
<dbReference type="Gene3D" id="1.10.630.10">
    <property type="entry name" value="Cytochrome P450"/>
    <property type="match status" value="1"/>
</dbReference>
<keyword evidence="1" id="KW-0472">Membrane</keyword>
<feature type="transmembrane region" description="Helical" evidence="1">
    <location>
        <begin position="20"/>
        <end position="41"/>
    </location>
</feature>
<dbReference type="GO" id="GO:0016705">
    <property type="term" value="F:oxidoreductase activity, acting on paired donors, with incorporation or reduction of molecular oxygen"/>
    <property type="evidence" value="ECO:0007669"/>
    <property type="project" value="InterPro"/>
</dbReference>
<dbReference type="InterPro" id="IPR036396">
    <property type="entry name" value="Cyt_P450_sf"/>
</dbReference>
<organism evidence="2">
    <name type="scientific">Mesocestoides corti</name>
    <name type="common">Flatworm</name>
    <dbReference type="NCBI Taxonomy" id="53468"/>
    <lineage>
        <taxon>Eukaryota</taxon>
        <taxon>Metazoa</taxon>
        <taxon>Spiralia</taxon>
        <taxon>Lophotrochozoa</taxon>
        <taxon>Platyhelminthes</taxon>
        <taxon>Cestoda</taxon>
        <taxon>Eucestoda</taxon>
        <taxon>Cyclophyllidea</taxon>
        <taxon>Mesocestoididae</taxon>
        <taxon>Mesocestoides</taxon>
    </lineage>
</organism>
<dbReference type="GO" id="GO:0005506">
    <property type="term" value="F:iron ion binding"/>
    <property type="evidence" value="ECO:0007669"/>
    <property type="project" value="InterPro"/>
</dbReference>
<sequence>MDIETLPYRGFFSSNRSTDIVSKIVLNIFLFVGIVICVAWLNSLKIRSRCKQPFKTLSVSSSSELLLRNSIGKLASLHNEPLEDANFVSSIDSRLVVIVSKWMIIEHLRDKLELQKYFSRCPASVSSQWRGLVFSDYFTRDYSKLDDLFEFTLQSLPANFFMEASRLGLRSYFASSPWEVTLKYDIVRQIVSWVLFETIIASSSSPYLPGDIRHDILGRLDELSQGIMQLHSTGKLQKGGFICRNPHEFAQAVDKLLEPLLLFELERVVKKPETLLSHLLLTRKTLSANLLNRHDAEELAPLTTKNLSHFLFEVLFIGQYALTPCLRTILAALTLRSEWRKQLVAEISDHLRNCSHKCRRHSSVLMEKCMDLDSKCLSFAKSICLESVRFNVSGWPLGALREALRDGDSFFAGDVVLLNEPAVFHDTAIWFMRDLPPLATSIKFLQFPFDPVGRHGTETANYLASRVLLNSRVCFMRRDFIFRLLLATTIEIFTQYSLKPDQVEGSSEFSDLPLYLPLDPSLMCDAVLAKQGGKDS</sequence>